<dbReference type="Gene3D" id="3.40.720.10">
    <property type="entry name" value="Alkaline Phosphatase, subunit A"/>
    <property type="match status" value="1"/>
</dbReference>
<dbReference type="GO" id="GO:0016787">
    <property type="term" value="F:hydrolase activity"/>
    <property type="evidence" value="ECO:0007669"/>
    <property type="project" value="UniProtKB-ARBA"/>
</dbReference>
<organism evidence="1 2">
    <name type="scientific">Haloechinothrix aidingensis</name>
    <dbReference type="NCBI Taxonomy" id="2752311"/>
    <lineage>
        <taxon>Bacteria</taxon>
        <taxon>Bacillati</taxon>
        <taxon>Actinomycetota</taxon>
        <taxon>Actinomycetes</taxon>
        <taxon>Pseudonocardiales</taxon>
        <taxon>Pseudonocardiaceae</taxon>
        <taxon>Haloechinothrix</taxon>
    </lineage>
</organism>
<proteinExistence type="predicted"/>
<accession>A0A838A5W7</accession>
<gene>
    <name evidence="1" type="ORF">H0B56_06465</name>
</gene>
<comment type="caution">
    <text evidence="1">The sequence shown here is derived from an EMBL/GenBank/DDBJ whole genome shotgun (WGS) entry which is preliminary data.</text>
</comment>
<evidence type="ECO:0000313" key="1">
    <source>
        <dbReference type="EMBL" id="MBA0125180.1"/>
    </source>
</evidence>
<name>A0A838A5W7_9PSEU</name>
<dbReference type="EMBL" id="JACCKD010000002">
    <property type="protein sequence ID" value="MBA0125180.1"/>
    <property type="molecule type" value="Genomic_DNA"/>
</dbReference>
<dbReference type="InterPro" id="IPR002591">
    <property type="entry name" value="Phosphodiest/P_Trfase"/>
</dbReference>
<dbReference type="Proteomes" id="UP000582974">
    <property type="component" value="Unassembled WGS sequence"/>
</dbReference>
<keyword evidence="2" id="KW-1185">Reference proteome</keyword>
<dbReference type="RefSeq" id="WP_180892007.1">
    <property type="nucleotide sequence ID" value="NZ_JACCKD010000002.1"/>
</dbReference>
<dbReference type="PANTHER" id="PTHR10151:SF120">
    <property type="entry name" value="BIS(5'-ADENOSYL)-TRIPHOSPHATASE"/>
    <property type="match status" value="1"/>
</dbReference>
<evidence type="ECO:0000313" key="2">
    <source>
        <dbReference type="Proteomes" id="UP000582974"/>
    </source>
</evidence>
<dbReference type="Pfam" id="PF01663">
    <property type="entry name" value="Phosphodiest"/>
    <property type="match status" value="1"/>
</dbReference>
<dbReference type="AlphaFoldDB" id="A0A838A5W7"/>
<reference evidence="1 2" key="1">
    <citation type="submission" date="2020-07" db="EMBL/GenBank/DDBJ databases">
        <title>Genome of Haloechinothrix sp.</title>
        <authorList>
            <person name="Tang S.-K."/>
            <person name="Yang L."/>
            <person name="Zhu W.-Y."/>
        </authorList>
    </citation>
    <scope>NUCLEOTIDE SEQUENCE [LARGE SCALE GENOMIC DNA]</scope>
    <source>
        <strain evidence="1 2">YIM 98757</strain>
    </source>
</reference>
<sequence>MTVPRVDTDTAHLAEVVPSLLAALGAHGFDNTLELPRCSSACVLLIDGLGAELLDQHAADAPTLHALRAGTLHVGFPSTTAAGLAAVGTGARSGEHGMVGYSFELGEYGVVNALRWNQHPYGRDLRAELSPEEIQPLPTAFERAGRDGVDVHVVSAAAFADSGLTRAVLRGAPYTGVHGVGDLVASTAEVLAAGPGLCYAYHADLDFIGHLYGPGSLAWRFQLRQVDRFVASLLEELPPATTLAVVADHGMVAVDDTAVDADSTPALATGVRALGGEVRARHVYAEAGASAEVLAAWRETLGERAWVLEREAAIEAGWFGPRVGDTARQRIGDVVVAARGQSGVLRGSEEPIESSLRGHHGSVTPAEQLVPLLLAHR</sequence>
<dbReference type="SUPFAM" id="SSF53649">
    <property type="entry name" value="Alkaline phosphatase-like"/>
    <property type="match status" value="1"/>
</dbReference>
<dbReference type="PANTHER" id="PTHR10151">
    <property type="entry name" value="ECTONUCLEOTIDE PYROPHOSPHATASE/PHOSPHODIESTERASE"/>
    <property type="match status" value="1"/>
</dbReference>
<dbReference type="InterPro" id="IPR017850">
    <property type="entry name" value="Alkaline_phosphatase_core_sf"/>
</dbReference>
<protein>
    <submittedName>
        <fullName evidence="1">Alkaline phosphatase family protein</fullName>
    </submittedName>
</protein>